<name>A0A6A5K072_9PLEO</name>
<accession>A0A6A5K072</accession>
<dbReference type="AlphaFoldDB" id="A0A6A5K072"/>
<sequence>TYNSGDSLVVTHLTTSPPVEGLTCGEQTGSGALLRLWSYVKENRKFNAQEHLVPCDIRKPASTWDDDGVTIYRLIRATVALYNFLVVSMPLRRLTFDLMDPVLPTSARNMNGIPDFTQAANYIIFAKKCIDYVEYAPF</sequence>
<evidence type="ECO:0000313" key="2">
    <source>
        <dbReference type="Proteomes" id="UP000800040"/>
    </source>
</evidence>
<reference evidence="1" key="1">
    <citation type="submission" date="2020-01" db="EMBL/GenBank/DDBJ databases">
        <authorList>
            <consortium name="DOE Joint Genome Institute"/>
            <person name="Haridas S."/>
            <person name="Albert R."/>
            <person name="Binder M."/>
            <person name="Bloem J."/>
            <person name="Labutti K."/>
            <person name="Salamov A."/>
            <person name="Andreopoulos B."/>
            <person name="Baker S.E."/>
            <person name="Barry K."/>
            <person name="Bills G."/>
            <person name="Bluhm B.H."/>
            <person name="Cannon C."/>
            <person name="Castanera R."/>
            <person name="Culley D.E."/>
            <person name="Daum C."/>
            <person name="Ezra D."/>
            <person name="Gonzalez J.B."/>
            <person name="Henrissat B."/>
            <person name="Kuo A."/>
            <person name="Liang C."/>
            <person name="Lipzen A."/>
            <person name="Lutzoni F."/>
            <person name="Magnuson J."/>
            <person name="Mondo S."/>
            <person name="Nolan M."/>
            <person name="Ohm R."/>
            <person name="Pangilinan J."/>
            <person name="Park H.-J."/>
            <person name="Ramirez L."/>
            <person name="Alfaro M."/>
            <person name="Sun H."/>
            <person name="Tritt A."/>
            <person name="Yoshinaga Y."/>
            <person name="Zwiers L.-H."/>
            <person name="Turgeon B.G."/>
            <person name="Goodwin S.B."/>
            <person name="Spatafora J.W."/>
            <person name="Crous P.W."/>
            <person name="Grigoriev I.V."/>
        </authorList>
    </citation>
    <scope>NUCLEOTIDE SEQUENCE</scope>
    <source>
        <strain evidence="1">P77</strain>
    </source>
</reference>
<organism evidence="1 2">
    <name type="scientific">Decorospora gaudefroyi</name>
    <dbReference type="NCBI Taxonomy" id="184978"/>
    <lineage>
        <taxon>Eukaryota</taxon>
        <taxon>Fungi</taxon>
        <taxon>Dikarya</taxon>
        <taxon>Ascomycota</taxon>
        <taxon>Pezizomycotina</taxon>
        <taxon>Dothideomycetes</taxon>
        <taxon>Pleosporomycetidae</taxon>
        <taxon>Pleosporales</taxon>
        <taxon>Pleosporineae</taxon>
        <taxon>Pleosporaceae</taxon>
        <taxon>Decorospora</taxon>
    </lineage>
</organism>
<keyword evidence="2" id="KW-1185">Reference proteome</keyword>
<dbReference type="Proteomes" id="UP000800040">
    <property type="component" value="Unassembled WGS sequence"/>
</dbReference>
<proteinExistence type="predicted"/>
<feature type="non-terminal residue" evidence="1">
    <location>
        <position position="1"/>
    </location>
</feature>
<gene>
    <name evidence="1" type="ORF">BDW02DRAFT_506972</name>
</gene>
<dbReference type="EMBL" id="ML975387">
    <property type="protein sequence ID" value="KAF1830698.1"/>
    <property type="molecule type" value="Genomic_DNA"/>
</dbReference>
<protein>
    <submittedName>
        <fullName evidence="1">Uncharacterized protein</fullName>
    </submittedName>
</protein>
<evidence type="ECO:0000313" key="1">
    <source>
        <dbReference type="EMBL" id="KAF1830698.1"/>
    </source>
</evidence>
<dbReference type="OrthoDB" id="3763505at2759"/>